<comment type="caution">
    <text evidence="2">The sequence shown here is derived from an EMBL/GenBank/DDBJ whole genome shotgun (WGS) entry which is preliminary data.</text>
</comment>
<name>A0ABR2D6M1_9ROSI</name>
<keyword evidence="1" id="KW-0812">Transmembrane</keyword>
<keyword evidence="1" id="KW-1133">Transmembrane helix</keyword>
<dbReference type="EMBL" id="JBBPBM010000034">
    <property type="protein sequence ID" value="KAK8531657.1"/>
    <property type="molecule type" value="Genomic_DNA"/>
</dbReference>
<evidence type="ECO:0000256" key="1">
    <source>
        <dbReference type="SAM" id="Phobius"/>
    </source>
</evidence>
<proteinExistence type="predicted"/>
<feature type="transmembrane region" description="Helical" evidence="1">
    <location>
        <begin position="12"/>
        <end position="30"/>
    </location>
</feature>
<sequence>MASKFTICTRKLFTLSFIFLSLSLTIFIVFSRSNHEIIDAFNLDTEPPVQLKNLDLLLYEIQGKKKIKIGLININPYEEIEYQSPGSVVTTVRVRFDRVHRETKWEDFFPAKNSSPLPSCPEIPMPALEDYEDLDVVVVKLPCKGWTGRSGLKDVFRLQVNLVAANVLVASGWVTPDIKRAVYAVFVGNCEPMPEIFVCEDLLRKVDDHWVYKPELRRLKQTVVMPPGSCQLAQPYGETGNFTS</sequence>
<accession>A0ABR2D6M1</accession>
<keyword evidence="3" id="KW-1185">Reference proteome</keyword>
<keyword evidence="1" id="KW-0472">Membrane</keyword>
<protein>
    <recommendedName>
        <fullName evidence="4">Hexosyltransferase</fullName>
    </recommendedName>
</protein>
<organism evidence="2 3">
    <name type="scientific">Hibiscus sabdariffa</name>
    <name type="common">roselle</name>
    <dbReference type="NCBI Taxonomy" id="183260"/>
    <lineage>
        <taxon>Eukaryota</taxon>
        <taxon>Viridiplantae</taxon>
        <taxon>Streptophyta</taxon>
        <taxon>Embryophyta</taxon>
        <taxon>Tracheophyta</taxon>
        <taxon>Spermatophyta</taxon>
        <taxon>Magnoliopsida</taxon>
        <taxon>eudicotyledons</taxon>
        <taxon>Gunneridae</taxon>
        <taxon>Pentapetalae</taxon>
        <taxon>rosids</taxon>
        <taxon>malvids</taxon>
        <taxon>Malvales</taxon>
        <taxon>Malvaceae</taxon>
        <taxon>Malvoideae</taxon>
        <taxon>Hibiscus</taxon>
    </lineage>
</organism>
<evidence type="ECO:0000313" key="3">
    <source>
        <dbReference type="Proteomes" id="UP001472677"/>
    </source>
</evidence>
<dbReference type="Proteomes" id="UP001472677">
    <property type="component" value="Unassembled WGS sequence"/>
</dbReference>
<reference evidence="2 3" key="1">
    <citation type="journal article" date="2024" name="G3 (Bethesda)">
        <title>Genome assembly of Hibiscus sabdariffa L. provides insights into metabolisms of medicinal natural products.</title>
        <authorList>
            <person name="Kim T."/>
        </authorList>
    </citation>
    <scope>NUCLEOTIDE SEQUENCE [LARGE SCALE GENOMIC DNA]</scope>
    <source>
        <strain evidence="2">TK-2024</strain>
        <tissue evidence="2">Old leaves</tissue>
    </source>
</reference>
<evidence type="ECO:0008006" key="4">
    <source>
        <dbReference type="Google" id="ProtNLM"/>
    </source>
</evidence>
<gene>
    <name evidence="2" type="ORF">V6N12_053122</name>
</gene>
<evidence type="ECO:0000313" key="2">
    <source>
        <dbReference type="EMBL" id="KAK8531657.1"/>
    </source>
</evidence>